<dbReference type="HOGENOM" id="CLU_052008_1_0_0"/>
<evidence type="ECO:0000256" key="4">
    <source>
        <dbReference type="ARBA" id="ARBA00023136"/>
    </source>
</evidence>
<dbReference type="Proteomes" id="UP000001910">
    <property type="component" value="Chromosome"/>
</dbReference>
<evidence type="ECO:0000259" key="6">
    <source>
        <dbReference type="Pfam" id="PF01926"/>
    </source>
</evidence>
<keyword evidence="2" id="KW-0812">Transmembrane</keyword>
<keyword evidence="4" id="KW-0472">Membrane</keyword>
<keyword evidence="8" id="KW-1185">Reference proteome</keyword>
<dbReference type="RefSeq" id="WP_015769423.1">
    <property type="nucleotide sequence ID" value="NC_013192.1"/>
</dbReference>
<dbReference type="PANTHER" id="PTHR11649:SF13">
    <property type="entry name" value="ENGB-TYPE G DOMAIN-CONTAINING PROTEIN"/>
    <property type="match status" value="1"/>
</dbReference>
<dbReference type="Pfam" id="PF05128">
    <property type="entry name" value="DUF697"/>
    <property type="match status" value="1"/>
</dbReference>
<evidence type="ECO:0000256" key="1">
    <source>
        <dbReference type="ARBA" id="ARBA00004141"/>
    </source>
</evidence>
<organism evidence="7 8">
    <name type="scientific">Leptotrichia buccalis (strain ATCC 14201 / DSM 1135 / JCM 12969 / NCTC 10249 / C-1013-b)</name>
    <dbReference type="NCBI Taxonomy" id="523794"/>
    <lineage>
        <taxon>Bacteria</taxon>
        <taxon>Fusobacteriati</taxon>
        <taxon>Fusobacteriota</taxon>
        <taxon>Fusobacteriia</taxon>
        <taxon>Fusobacteriales</taxon>
        <taxon>Leptotrichiaceae</taxon>
        <taxon>Leptotrichia</taxon>
    </lineage>
</organism>
<gene>
    <name evidence="7" type="ordered locus">Lebu_1187</name>
</gene>
<dbReference type="GO" id="GO:0016020">
    <property type="term" value="C:membrane"/>
    <property type="evidence" value="ECO:0007669"/>
    <property type="project" value="UniProtKB-SubCell"/>
</dbReference>
<comment type="subcellular location">
    <subcellularLocation>
        <location evidence="1">Membrane</location>
        <topology evidence="1">Multi-pass membrane protein</topology>
    </subcellularLocation>
</comment>
<evidence type="ECO:0000313" key="8">
    <source>
        <dbReference type="Proteomes" id="UP000001910"/>
    </source>
</evidence>
<keyword evidence="3" id="KW-1133">Transmembrane helix</keyword>
<dbReference type="PANTHER" id="PTHR11649">
    <property type="entry name" value="MSS1/TRME-RELATED GTP-BINDING PROTEIN"/>
    <property type="match status" value="1"/>
</dbReference>
<dbReference type="InterPro" id="IPR021147">
    <property type="entry name" value="DUF697"/>
</dbReference>
<dbReference type="GO" id="GO:0005525">
    <property type="term" value="F:GTP binding"/>
    <property type="evidence" value="ECO:0007669"/>
    <property type="project" value="InterPro"/>
</dbReference>
<dbReference type="AlphaFoldDB" id="C7NA99"/>
<dbReference type="eggNOG" id="COG0218">
    <property type="taxonomic scope" value="Bacteria"/>
</dbReference>
<dbReference type="InterPro" id="IPR027417">
    <property type="entry name" value="P-loop_NTPase"/>
</dbReference>
<dbReference type="EMBL" id="CP001685">
    <property type="protein sequence ID" value="ACV39080.1"/>
    <property type="molecule type" value="Genomic_DNA"/>
</dbReference>
<accession>C7NA99</accession>
<reference evidence="7 8" key="1">
    <citation type="journal article" date="2009" name="Stand. Genomic Sci.">
        <title>Complete genome sequence of Leptotrichia buccalis type strain (C-1013-b).</title>
        <authorList>
            <person name="Ivanova N."/>
            <person name="Gronow S."/>
            <person name="Lapidus A."/>
            <person name="Copeland A."/>
            <person name="Glavina Del Rio T."/>
            <person name="Nolan M."/>
            <person name="Lucas S."/>
            <person name="Chen F."/>
            <person name="Tice H."/>
            <person name="Cheng J.F."/>
            <person name="Saunders E."/>
            <person name="Bruce D."/>
            <person name="Goodwin L."/>
            <person name="Brettin T."/>
            <person name="Detter J.C."/>
            <person name="Han C."/>
            <person name="Pitluck S."/>
            <person name="Mikhailova N."/>
            <person name="Pati A."/>
            <person name="Mavrommatis K."/>
            <person name="Chen A."/>
            <person name="Palaniappan K."/>
            <person name="Land M."/>
            <person name="Hauser L."/>
            <person name="Chang Y.J."/>
            <person name="Jeffries C.D."/>
            <person name="Chain P."/>
            <person name="Rohde C."/>
            <person name="Goker M."/>
            <person name="Bristow J."/>
            <person name="Eisen J.A."/>
            <person name="Markowitz V."/>
            <person name="Hugenholtz P."/>
            <person name="Kyrpides N.C."/>
            <person name="Klenk H.P."/>
        </authorList>
    </citation>
    <scope>NUCLEOTIDE SEQUENCE [LARGE SCALE GENOMIC DNA]</scope>
    <source>
        <strain evidence="8">ATCC 14201 / DSM 1135 / JCM 12969 / NCTC 10249 / C-1013-b</strain>
    </source>
</reference>
<evidence type="ECO:0000256" key="5">
    <source>
        <dbReference type="SAM" id="Coils"/>
    </source>
</evidence>
<name>C7NA99_LEPBD</name>
<evidence type="ECO:0000256" key="2">
    <source>
        <dbReference type="ARBA" id="ARBA00022692"/>
    </source>
</evidence>
<proteinExistence type="predicted"/>
<dbReference type="Pfam" id="PF01926">
    <property type="entry name" value="MMR_HSR1"/>
    <property type="match status" value="1"/>
</dbReference>
<dbReference type="InterPro" id="IPR006073">
    <property type="entry name" value="GTP-bd"/>
</dbReference>
<feature type="coiled-coil region" evidence="5">
    <location>
        <begin position="9"/>
        <end position="36"/>
    </location>
</feature>
<dbReference type="CDD" id="cd00882">
    <property type="entry name" value="Ras_like_GTPase"/>
    <property type="match status" value="1"/>
</dbReference>
<keyword evidence="5" id="KW-0175">Coiled coil</keyword>
<dbReference type="KEGG" id="lba:Lebu_1187"/>
<protein>
    <submittedName>
        <fullName evidence="7">GTP-binding protein HSR1-related</fullName>
    </submittedName>
</protein>
<dbReference type="STRING" id="523794.Lebu_1187"/>
<feature type="domain" description="G" evidence="6">
    <location>
        <begin position="73"/>
        <end position="193"/>
    </location>
</feature>
<dbReference type="OrthoDB" id="9255830at2"/>
<dbReference type="eggNOG" id="COG3597">
    <property type="taxonomic scope" value="Bacteria"/>
</dbReference>
<evidence type="ECO:0000256" key="3">
    <source>
        <dbReference type="ARBA" id="ARBA00022989"/>
    </source>
</evidence>
<sequence length="432" mass="48199">MDVTEFKKLIEKEKNINVEENKMNNQDNQKVGMKNQILESLNGLTVSERTVSFDEKTNKKMWNSYSNRETVNIIVAGKTGVGKSSLINYIFGEKVAEVGAGAPVTQEIGAYHLKEDNINLYDTKGIEAENYEETLSNIQNFLAERQKSKDENEHIHIAWLCISERSDRIEAADIKLLEILKSSGIPTIAVFTKRDTVKESEFVKKVKEEGTLEKARAIVRVRSVEELVEIDEDERLVLKPRGAEELLRETYKYVSEGKQNAIKKAQIVILKDRLEAMAKEANDATNKYAFLAAGIGATPLPFADSIALAALQTKLIIDINTIYRVNSGTHTFTDIAAALISITGVAQVGKLAANLLKIVPGIGWAANGTVAASITKGIGLGYSEYLKNNVNTETGEINLDLDDLKQNFFKYFNQFKNEVVNNYENYKNKFGK</sequence>
<dbReference type="Gene3D" id="3.40.50.300">
    <property type="entry name" value="P-loop containing nucleotide triphosphate hydrolases"/>
    <property type="match status" value="1"/>
</dbReference>
<evidence type="ECO:0000313" key="7">
    <source>
        <dbReference type="EMBL" id="ACV39080.1"/>
    </source>
</evidence>
<dbReference type="SUPFAM" id="SSF52540">
    <property type="entry name" value="P-loop containing nucleoside triphosphate hydrolases"/>
    <property type="match status" value="1"/>
</dbReference>